<dbReference type="Gene3D" id="3.40.50.10810">
    <property type="entry name" value="Tandem AAA-ATPase domain"/>
    <property type="match status" value="1"/>
</dbReference>
<accession>A0A915PUK5</accession>
<name>A0A915PUK5_9BILA</name>
<dbReference type="AlphaFoldDB" id="A0A915PUK5"/>
<dbReference type="PANTHER" id="PTHR45865:SF1">
    <property type="entry name" value="E3 UBIQUITIN-PROTEIN LIGASE SHPRH"/>
    <property type="match status" value="1"/>
</dbReference>
<dbReference type="InterPro" id="IPR052583">
    <property type="entry name" value="ATP-helicase/E3_Ub-Ligase"/>
</dbReference>
<dbReference type="WBParaSite" id="sdigi.contig267.g6863.t1">
    <property type="protein sequence ID" value="sdigi.contig267.g6863.t1"/>
    <property type="gene ID" value="sdigi.contig267.g6863"/>
</dbReference>
<dbReference type="GO" id="GO:0061630">
    <property type="term" value="F:ubiquitin protein ligase activity"/>
    <property type="evidence" value="ECO:0007669"/>
    <property type="project" value="TreeGrafter"/>
</dbReference>
<dbReference type="InterPro" id="IPR000330">
    <property type="entry name" value="SNF2_N"/>
</dbReference>
<dbReference type="InterPro" id="IPR027417">
    <property type="entry name" value="P-loop_NTPase"/>
</dbReference>
<evidence type="ECO:0000313" key="2">
    <source>
        <dbReference type="Proteomes" id="UP000887581"/>
    </source>
</evidence>
<proteinExistence type="predicted"/>
<evidence type="ECO:0000259" key="1">
    <source>
        <dbReference type="Pfam" id="PF00176"/>
    </source>
</evidence>
<dbReference type="CDD" id="cd18070">
    <property type="entry name" value="DEXQc_SHPRH"/>
    <property type="match status" value="1"/>
</dbReference>
<dbReference type="Pfam" id="PF00176">
    <property type="entry name" value="SNF2-rel_dom"/>
    <property type="match status" value="1"/>
</dbReference>
<evidence type="ECO:0000313" key="3">
    <source>
        <dbReference type="WBParaSite" id="sdigi.contig267.g6863.t1"/>
    </source>
</evidence>
<protein>
    <submittedName>
        <fullName evidence="3">SNF2 N-terminal domain-containing protein</fullName>
    </submittedName>
</protein>
<dbReference type="InterPro" id="IPR038718">
    <property type="entry name" value="SNF2-like_sf"/>
</dbReference>
<dbReference type="SUPFAM" id="SSF52540">
    <property type="entry name" value="P-loop containing nucleoside triphosphate hydrolases"/>
    <property type="match status" value="1"/>
</dbReference>
<dbReference type="Proteomes" id="UP000887581">
    <property type="component" value="Unplaced"/>
</dbReference>
<feature type="domain" description="SNF2 N-terminal" evidence="1">
    <location>
        <begin position="222"/>
        <end position="634"/>
    </location>
</feature>
<dbReference type="GO" id="GO:0005524">
    <property type="term" value="F:ATP binding"/>
    <property type="evidence" value="ECO:0007669"/>
    <property type="project" value="InterPro"/>
</dbReference>
<dbReference type="GO" id="GO:0005634">
    <property type="term" value="C:nucleus"/>
    <property type="evidence" value="ECO:0007669"/>
    <property type="project" value="TreeGrafter"/>
</dbReference>
<reference evidence="3" key="1">
    <citation type="submission" date="2022-11" db="UniProtKB">
        <authorList>
            <consortium name="WormBaseParasite"/>
        </authorList>
    </citation>
    <scope>IDENTIFICATION</scope>
</reference>
<sequence length="1066" mass="121230">MTCHAMKTYSDVQCNSHDENIAFDCSSPDAQNTVYCCLGSTEVDSKDVANIGVVRRLCGSRRRSFVFCRACGLFRFGRWLTPKEKRMKLWVANLFFWEHTTGVLNEKKNWLFYRLANLKWTRTFEMVATISNEGALKFSLYLKGSAVIGGNNIFNANDSVYTKAIVSMFFPDLVPACVSLEGQGLSIKEKEDIDGFFHSLSHEPLRNLRISTESIVAVLRPYQEDAIRFMISREDPSEQVVFTVKDDFIALPTTPPVLYTPVTGSLLREIHRPTFSKCPPADEMGLGKTVEVIGLILSHQRGKGFPPVVEDVTKKVDIVKLIVSELISTVVAATDGYSALQDKVNSKYRRMFCYDNLESMNPKRRKGKDSILKPLIITCTECSTICSQERVYWDRFYSQGISFLCPECIHDKGRVYPVKATLIIAPSTICHQWYEELKRHIRDDIKIDMYRGLVNDGYKHPEYLAAQDVVICSFETLRQEIYFVEARPRLDSLRHSKRHHIAPTPLLAVEWWRICIDEAQMVESTSSSVALMCDGLKAINRWCITDLYGLVRFLKIQPFWNECWWRNGLVEPYLNGDKKPIIDFFSKIMWRNTKETIGDQMLSPSKSSSLTVLRFTPVEEQFYRATLSSCRLKVRYMPYLHNLNTPISSLHGKDFEKLMEPLQILRKFIVFPSLRFQESKANVNTEESLREELFRISTQQAEVHQRNILMHYCGLAGLEWLCGNEASAAKYYSGAISAMKELDEMNNKLGLKGSRCAYRQLRSDRLQQIHIFSAILDLQKSGIEVRGISQKEAEAQFHVFQLSSASTGYTEQAVSNLTQSYVAVKESSPKYQAILLKVKSSIGWLCEAITLVNNAGQQHLFIDAVRTALENNGLPNIPTSNLLGLNLYVVRRWDELVNSTQAVLSETKNLTANNIMEKKWIVILEAIISCHFSPSDGKSLKNKAQDLIDEIGTAGEQKISSLEIIIRTFLGTLIRMQKGAQCDLVGLGKETVAQLEEFKTLLTLAKRLYASANEYAAKMLRFLNFISESVESKNALISAKTSLKPGLKHSSLIWLRKQLLLLRESK</sequence>
<organism evidence="2 3">
    <name type="scientific">Setaria digitata</name>
    <dbReference type="NCBI Taxonomy" id="48799"/>
    <lineage>
        <taxon>Eukaryota</taxon>
        <taxon>Metazoa</taxon>
        <taxon>Ecdysozoa</taxon>
        <taxon>Nematoda</taxon>
        <taxon>Chromadorea</taxon>
        <taxon>Rhabditida</taxon>
        <taxon>Spirurina</taxon>
        <taxon>Spiruromorpha</taxon>
        <taxon>Filarioidea</taxon>
        <taxon>Setariidae</taxon>
        <taxon>Setaria</taxon>
    </lineage>
</organism>
<keyword evidence="2" id="KW-1185">Reference proteome</keyword>
<dbReference type="GO" id="GO:0000209">
    <property type="term" value="P:protein polyubiquitination"/>
    <property type="evidence" value="ECO:0007669"/>
    <property type="project" value="TreeGrafter"/>
</dbReference>
<dbReference type="PANTHER" id="PTHR45865">
    <property type="entry name" value="E3 UBIQUITIN-PROTEIN LIGASE SHPRH FAMILY MEMBER"/>
    <property type="match status" value="1"/>
</dbReference>
<dbReference type="GO" id="GO:0006974">
    <property type="term" value="P:DNA damage response"/>
    <property type="evidence" value="ECO:0007669"/>
    <property type="project" value="TreeGrafter"/>
</dbReference>